<dbReference type="GO" id="GO:0003910">
    <property type="term" value="F:DNA ligase (ATP) activity"/>
    <property type="evidence" value="ECO:0007669"/>
    <property type="project" value="UniProtKB-EC"/>
</dbReference>
<dbReference type="Pfam" id="PF21831">
    <property type="entry name" value="DUF6891"/>
    <property type="match status" value="1"/>
</dbReference>
<evidence type="ECO:0000256" key="1">
    <source>
        <dbReference type="PROSITE-ProRule" id="PRU00023"/>
    </source>
</evidence>
<dbReference type="InterPro" id="IPR054186">
    <property type="entry name" value="DUF6891"/>
</dbReference>
<organism evidence="3 4">
    <name type="scientific">Pedobacter cryoconitis</name>
    <dbReference type="NCBI Taxonomy" id="188932"/>
    <lineage>
        <taxon>Bacteria</taxon>
        <taxon>Pseudomonadati</taxon>
        <taxon>Bacteroidota</taxon>
        <taxon>Sphingobacteriia</taxon>
        <taxon>Sphingobacteriales</taxon>
        <taxon>Sphingobacteriaceae</taxon>
        <taxon>Pedobacter</taxon>
    </lineage>
</organism>
<protein>
    <submittedName>
        <fullName evidence="3">Bifunctional non-homologous end joining protein LigD</fullName>
        <ecNumber evidence="3">6.5.1.1</ecNumber>
    </submittedName>
</protein>
<gene>
    <name evidence="3" type="ORF">HDE68_003055</name>
</gene>
<dbReference type="AlphaFoldDB" id="A0A7W8ZNP7"/>
<dbReference type="SUPFAM" id="SSF48403">
    <property type="entry name" value="Ankyrin repeat"/>
    <property type="match status" value="1"/>
</dbReference>
<evidence type="ECO:0000313" key="4">
    <source>
        <dbReference type="Proteomes" id="UP000537204"/>
    </source>
</evidence>
<name>A0A7W8ZNP7_9SPHI</name>
<accession>A0A7W8ZNP7</accession>
<dbReference type="EMBL" id="JACHCE010000004">
    <property type="protein sequence ID" value="MBB5637142.1"/>
    <property type="molecule type" value="Genomic_DNA"/>
</dbReference>
<evidence type="ECO:0000313" key="3">
    <source>
        <dbReference type="EMBL" id="MBB5637142.1"/>
    </source>
</evidence>
<sequence length="271" mass="29342">MANKDIFEAANEGNIPLLKEILLTKPDLSAFNVYGFTALHCAAMGSNLVEENIILEVLKLLVDAGSPLEILSSDGRTPLYLCAEFSSSIKPVQFLIGAGANPDIYVNDHHIVHNAFLPEVKELLAELTGVAVPAEPEPGPQSLKMNAAAWKKAKLALDVVFNELKNTGLIALQDAGATQSDGFEDCAEEFHKHKDQQSIVGFCFYTRQDINRAKRTSELPLAVWGAPEGKAKDTERVAGIVVEAFKKAGVHTGWNGSGSVRPSLYLHSFSE</sequence>
<keyword evidence="3" id="KW-0436">Ligase</keyword>
<feature type="repeat" description="ANK" evidence="1">
    <location>
        <begin position="74"/>
        <end position="107"/>
    </location>
</feature>
<dbReference type="Pfam" id="PF12796">
    <property type="entry name" value="Ank_2"/>
    <property type="match status" value="1"/>
</dbReference>
<reference evidence="3 4" key="1">
    <citation type="submission" date="2020-08" db="EMBL/GenBank/DDBJ databases">
        <title>Genomic Encyclopedia of Type Strains, Phase IV (KMG-V): Genome sequencing to study the core and pangenomes of soil and plant-associated prokaryotes.</title>
        <authorList>
            <person name="Whitman W."/>
        </authorList>
    </citation>
    <scope>NUCLEOTIDE SEQUENCE [LARGE SCALE GENOMIC DNA]</scope>
    <source>
        <strain evidence="3 4">S3M1</strain>
    </source>
</reference>
<keyword evidence="1" id="KW-0040">ANK repeat</keyword>
<dbReference type="Gene3D" id="1.25.40.20">
    <property type="entry name" value="Ankyrin repeat-containing domain"/>
    <property type="match status" value="1"/>
</dbReference>
<dbReference type="SMART" id="SM00248">
    <property type="entry name" value="ANK"/>
    <property type="match status" value="3"/>
</dbReference>
<dbReference type="RefSeq" id="WP_183883019.1">
    <property type="nucleotide sequence ID" value="NZ_JACHCE010000004.1"/>
</dbReference>
<evidence type="ECO:0000259" key="2">
    <source>
        <dbReference type="Pfam" id="PF21831"/>
    </source>
</evidence>
<dbReference type="Proteomes" id="UP000537204">
    <property type="component" value="Unassembled WGS sequence"/>
</dbReference>
<dbReference type="PROSITE" id="PS50088">
    <property type="entry name" value="ANK_REPEAT"/>
    <property type="match status" value="2"/>
</dbReference>
<comment type="caution">
    <text evidence="3">The sequence shown here is derived from an EMBL/GenBank/DDBJ whole genome shotgun (WGS) entry which is preliminary data.</text>
</comment>
<dbReference type="InterPro" id="IPR036770">
    <property type="entry name" value="Ankyrin_rpt-contain_sf"/>
</dbReference>
<dbReference type="InterPro" id="IPR002110">
    <property type="entry name" value="Ankyrin_rpt"/>
</dbReference>
<proteinExistence type="predicted"/>
<feature type="repeat" description="ANK" evidence="1">
    <location>
        <begin position="34"/>
        <end position="73"/>
    </location>
</feature>
<feature type="domain" description="DUF6891" evidence="2">
    <location>
        <begin position="157"/>
        <end position="259"/>
    </location>
</feature>
<dbReference type="EC" id="6.5.1.1" evidence="3"/>